<keyword evidence="3" id="KW-1185">Reference proteome</keyword>
<reference evidence="2" key="1">
    <citation type="journal article" date="2014" name="Int. J. Syst. Evol. Microbiol.">
        <title>Complete genome sequence of Corynebacterium casei LMG S-19264T (=DSM 44701T), isolated from a smear-ripened cheese.</title>
        <authorList>
            <consortium name="US DOE Joint Genome Institute (JGI-PGF)"/>
            <person name="Walter F."/>
            <person name="Albersmeier A."/>
            <person name="Kalinowski J."/>
            <person name="Ruckert C."/>
        </authorList>
    </citation>
    <scope>NUCLEOTIDE SEQUENCE</scope>
    <source>
        <strain evidence="2">CGMCC 4.7403</strain>
    </source>
</reference>
<dbReference type="AlphaFoldDB" id="A0A918Z6L9"/>
<comment type="caution">
    <text evidence="2">The sequence shown here is derived from an EMBL/GenBank/DDBJ whole genome shotgun (WGS) entry which is preliminary data.</text>
</comment>
<evidence type="ECO:0000313" key="2">
    <source>
        <dbReference type="EMBL" id="GHE39344.1"/>
    </source>
</evidence>
<evidence type="ECO:0000313" key="3">
    <source>
        <dbReference type="Proteomes" id="UP000603227"/>
    </source>
</evidence>
<gene>
    <name evidence="2" type="ORF">GCM10017771_58080</name>
</gene>
<name>A0A918Z6L9_9ACTN</name>
<proteinExistence type="predicted"/>
<organism evidence="2 3">
    <name type="scientific">Streptomyces capitiformicae</name>
    <dbReference type="NCBI Taxonomy" id="2014920"/>
    <lineage>
        <taxon>Bacteria</taxon>
        <taxon>Bacillati</taxon>
        <taxon>Actinomycetota</taxon>
        <taxon>Actinomycetes</taxon>
        <taxon>Kitasatosporales</taxon>
        <taxon>Streptomycetaceae</taxon>
        <taxon>Streptomyces</taxon>
    </lineage>
</organism>
<dbReference type="EMBL" id="BNAT01000023">
    <property type="protein sequence ID" value="GHE39344.1"/>
    <property type="molecule type" value="Genomic_DNA"/>
</dbReference>
<reference evidence="2" key="2">
    <citation type="submission" date="2020-09" db="EMBL/GenBank/DDBJ databases">
        <authorList>
            <person name="Sun Q."/>
            <person name="Zhou Y."/>
        </authorList>
    </citation>
    <scope>NUCLEOTIDE SEQUENCE</scope>
    <source>
        <strain evidence="2">CGMCC 4.7403</strain>
    </source>
</reference>
<sequence>MTFPHATLAGSPSRAELESPDALARSRAGHARGKTVIVP</sequence>
<dbReference type="Proteomes" id="UP000603227">
    <property type="component" value="Unassembled WGS sequence"/>
</dbReference>
<protein>
    <submittedName>
        <fullName evidence="2">Uncharacterized protein</fullName>
    </submittedName>
</protein>
<evidence type="ECO:0000256" key="1">
    <source>
        <dbReference type="SAM" id="MobiDB-lite"/>
    </source>
</evidence>
<accession>A0A918Z6L9</accession>
<feature type="region of interest" description="Disordered" evidence="1">
    <location>
        <begin position="1"/>
        <end position="39"/>
    </location>
</feature>